<reference evidence="2" key="1">
    <citation type="journal article" date="2019" name="Int. J. Syst. Evol. Microbiol.">
        <title>The Global Catalogue of Microorganisms (GCM) 10K type strain sequencing project: providing services to taxonomists for standard genome sequencing and annotation.</title>
        <authorList>
            <consortium name="The Broad Institute Genomics Platform"/>
            <consortium name="The Broad Institute Genome Sequencing Center for Infectious Disease"/>
            <person name="Wu L."/>
            <person name="Ma J."/>
        </authorList>
    </citation>
    <scope>NUCLEOTIDE SEQUENCE [LARGE SCALE GENOMIC DNA]</scope>
    <source>
        <strain evidence="2">KCTC 42217</strain>
    </source>
</reference>
<name>A0ABW4ZK30_9SPHI</name>
<evidence type="ECO:0000313" key="2">
    <source>
        <dbReference type="Proteomes" id="UP001597387"/>
    </source>
</evidence>
<keyword evidence="2" id="KW-1185">Reference proteome</keyword>
<proteinExistence type="predicted"/>
<sequence>MPRNLIYCLLYTLIFVSCKETPVQQPAGNEIISLVFNKGTVSALNAERKEVVVDIADFIDRRALIAIFQLSEGAIATVNGVRQYSSDTPNDFTNPVTYRITSSDGRSADWTVRMQSNNRRIGLGNVVTEEKRLVKEYEWYVAQDGTGSGSKVNGAFACVAMALKWVDIFKYNSIDVASMRGTGPAGPVDPEAVDRQFTSRNIFFKLITLSKDPLDVTEHIDRGNLVILLTDFSVIPYNELEQQYTNRFYPLLDKTISTTGHWILVKGYKKVDGILYYETYDPFSKSEVYDNGEPKGRNRYYAATYVTNGLFRANGWPYAFVIDKRQAVSTEILRNEVYLPYYKPPFPDPKDGYIPKLGTLVSIAFGY</sequence>
<dbReference type="RefSeq" id="WP_255897818.1">
    <property type="nucleotide sequence ID" value="NZ_JAFMZO010000001.1"/>
</dbReference>
<organism evidence="1 2">
    <name type="scientific">Paradesertivirga mongoliensis</name>
    <dbReference type="NCBI Taxonomy" id="2100740"/>
    <lineage>
        <taxon>Bacteria</taxon>
        <taxon>Pseudomonadati</taxon>
        <taxon>Bacteroidota</taxon>
        <taxon>Sphingobacteriia</taxon>
        <taxon>Sphingobacteriales</taxon>
        <taxon>Sphingobacteriaceae</taxon>
        <taxon>Paradesertivirga</taxon>
    </lineage>
</organism>
<dbReference type="PROSITE" id="PS51257">
    <property type="entry name" value="PROKAR_LIPOPROTEIN"/>
    <property type="match status" value="1"/>
</dbReference>
<accession>A0ABW4ZK30</accession>
<dbReference type="EMBL" id="JBHUHZ010000001">
    <property type="protein sequence ID" value="MFD2162115.1"/>
    <property type="molecule type" value="Genomic_DNA"/>
</dbReference>
<comment type="caution">
    <text evidence="1">The sequence shown here is derived from an EMBL/GenBank/DDBJ whole genome shotgun (WGS) entry which is preliminary data.</text>
</comment>
<gene>
    <name evidence="1" type="ORF">ACFSJU_06900</name>
</gene>
<protein>
    <submittedName>
        <fullName evidence="1">Uncharacterized protein</fullName>
    </submittedName>
</protein>
<evidence type="ECO:0000313" key="1">
    <source>
        <dbReference type="EMBL" id="MFD2162115.1"/>
    </source>
</evidence>
<dbReference type="Gene3D" id="2.60.40.2340">
    <property type="match status" value="1"/>
</dbReference>
<dbReference type="Proteomes" id="UP001597387">
    <property type="component" value="Unassembled WGS sequence"/>
</dbReference>